<dbReference type="RefSeq" id="WP_320293570.1">
    <property type="nucleotide sequence ID" value="NZ_JAVIIU010000001.1"/>
</dbReference>
<accession>A0ABU4YPY0</accession>
<dbReference type="EMBL" id="JAVIIV010000016">
    <property type="protein sequence ID" value="MDX8487989.1"/>
    <property type="molecule type" value="Genomic_DNA"/>
</dbReference>
<keyword evidence="2" id="KW-1185">Reference proteome</keyword>
<evidence type="ECO:0000313" key="2">
    <source>
        <dbReference type="Proteomes" id="UP001280156"/>
    </source>
</evidence>
<gene>
    <name evidence="1" type="ORF">RFM52_22685</name>
</gene>
<comment type="caution">
    <text evidence="1">The sequence shown here is derived from an EMBL/GenBank/DDBJ whole genome shotgun (WGS) entry which is preliminary data.</text>
</comment>
<reference evidence="1 2" key="1">
    <citation type="submission" date="2023-08" db="EMBL/GenBank/DDBJ databases">
        <title>Implementing the SeqCode for naming new Mesorhizobium species isolated from Vachellia karroo root nodules.</title>
        <authorList>
            <person name="Van Lill M."/>
        </authorList>
    </citation>
    <scope>NUCLEOTIDE SEQUENCE [LARGE SCALE GENOMIC DNA]</scope>
    <source>
        <strain evidence="1 2">VK2B</strain>
    </source>
</reference>
<dbReference type="Proteomes" id="UP001280156">
    <property type="component" value="Unassembled WGS sequence"/>
</dbReference>
<evidence type="ECO:0000313" key="1">
    <source>
        <dbReference type="EMBL" id="MDX8487989.1"/>
    </source>
</evidence>
<proteinExistence type="predicted"/>
<protein>
    <submittedName>
        <fullName evidence="1">Uncharacterized protein</fullName>
    </submittedName>
</protein>
<name>A0ABU4YPY0_9HYPH</name>
<sequence length="76" mass="8781">MFHDICLQTFRLGGVDAVNALLKQQFPFVADRVRAMEDLQDTGYWSIAWHEKKHPDGGMYRDFGSVREYLADDDEG</sequence>
<organism evidence="1 2">
    <name type="scientific">Mesorhizobium humile</name>
    <dbReference type="NCBI Taxonomy" id="3072313"/>
    <lineage>
        <taxon>Bacteria</taxon>
        <taxon>Pseudomonadati</taxon>
        <taxon>Pseudomonadota</taxon>
        <taxon>Alphaproteobacteria</taxon>
        <taxon>Hyphomicrobiales</taxon>
        <taxon>Phyllobacteriaceae</taxon>
        <taxon>Mesorhizobium</taxon>
    </lineage>
</organism>